<sequence length="205" mass="22151">MTVFNVTGQAPHGHREAGRQSDITSKTKLDRASTAPCCASPVSPLPWPQQAPLDPHSAFCLHEGRGETAGALPAGPLPLLLNASGNLRDVEPPLSQDVSTLTDLCSDLPELEIVSLLSEGQPNYTLRADTVFGYDNEDWLHTPLVPPEVVLGLTCEQIEETFNLSLQPPVRWACLCLQQCYAAPLCIDPLLRLRADGEKPLGDLP</sequence>
<dbReference type="GO" id="GO:0017022">
    <property type="term" value="F:myosin binding"/>
    <property type="evidence" value="ECO:0007669"/>
    <property type="project" value="TreeGrafter"/>
</dbReference>
<reference evidence="7" key="1">
    <citation type="submission" date="2024-04" db="EMBL/GenBank/DDBJ databases">
        <title>Salinicola lusitanus LLJ914,a marine bacterium isolated from the Okinawa Trough.</title>
        <authorList>
            <person name="Li J."/>
        </authorList>
    </citation>
    <scope>NUCLEOTIDE SEQUENCE [LARGE SCALE GENOMIC DNA]</scope>
</reference>
<dbReference type="EMBL" id="JBBPFD010000004">
    <property type="protein sequence ID" value="KAK7930257.1"/>
    <property type="molecule type" value="Genomic_DNA"/>
</dbReference>
<evidence type="ECO:0000256" key="4">
    <source>
        <dbReference type="SAM" id="MobiDB-lite"/>
    </source>
</evidence>
<dbReference type="GO" id="GO:0006605">
    <property type="term" value="P:protein targeting"/>
    <property type="evidence" value="ECO:0007669"/>
    <property type="project" value="TreeGrafter"/>
</dbReference>
<evidence type="ECO:0000256" key="1">
    <source>
        <dbReference type="ARBA" id="ARBA00004173"/>
    </source>
</evidence>
<dbReference type="PANTHER" id="PTHR15751">
    <property type="entry name" value="TRAFFICKING KINESIN-BINDING PROTEIN"/>
    <property type="match status" value="1"/>
</dbReference>
<feature type="compositionally biased region" description="Basic and acidic residues" evidence="4">
    <location>
        <begin position="13"/>
        <end position="26"/>
    </location>
</feature>
<accession>A0AAW0PU24</accession>
<keyword evidence="3" id="KW-0496">Mitochondrion</keyword>
<evidence type="ECO:0000256" key="2">
    <source>
        <dbReference type="ARBA" id="ARBA00023054"/>
    </source>
</evidence>
<dbReference type="GO" id="GO:0048311">
    <property type="term" value="P:mitochondrion distribution"/>
    <property type="evidence" value="ECO:0007669"/>
    <property type="project" value="TreeGrafter"/>
</dbReference>
<keyword evidence="7" id="KW-1185">Reference proteome</keyword>
<name>A0AAW0PU24_9GOBI</name>
<evidence type="ECO:0000313" key="6">
    <source>
        <dbReference type="EMBL" id="KAK7930257.1"/>
    </source>
</evidence>
<evidence type="ECO:0000259" key="5">
    <source>
        <dbReference type="Pfam" id="PF04849"/>
    </source>
</evidence>
<dbReference type="GO" id="GO:0022008">
    <property type="term" value="P:neurogenesis"/>
    <property type="evidence" value="ECO:0007669"/>
    <property type="project" value="TreeGrafter"/>
</dbReference>
<dbReference type="GO" id="GO:0098957">
    <property type="term" value="P:anterograde axonal transport of mitochondrion"/>
    <property type="evidence" value="ECO:0007669"/>
    <property type="project" value="TreeGrafter"/>
</dbReference>
<evidence type="ECO:0000256" key="3">
    <source>
        <dbReference type="ARBA" id="ARBA00023128"/>
    </source>
</evidence>
<proteinExistence type="predicted"/>
<feature type="domain" description="HAP1 N-terminal" evidence="5">
    <location>
        <begin position="119"/>
        <end position="163"/>
    </location>
</feature>
<dbReference type="Proteomes" id="UP001460270">
    <property type="component" value="Unassembled WGS sequence"/>
</dbReference>
<dbReference type="GO" id="GO:0031410">
    <property type="term" value="C:cytoplasmic vesicle"/>
    <property type="evidence" value="ECO:0007669"/>
    <property type="project" value="TreeGrafter"/>
</dbReference>
<dbReference type="InterPro" id="IPR051946">
    <property type="entry name" value="Intracell_Traff-Reg"/>
</dbReference>
<dbReference type="GO" id="GO:0005739">
    <property type="term" value="C:mitochondrion"/>
    <property type="evidence" value="ECO:0007669"/>
    <property type="project" value="UniProtKB-SubCell"/>
</dbReference>
<evidence type="ECO:0000313" key="7">
    <source>
        <dbReference type="Proteomes" id="UP001460270"/>
    </source>
</evidence>
<dbReference type="GO" id="GO:1904115">
    <property type="term" value="C:axon cytoplasm"/>
    <property type="evidence" value="ECO:0007669"/>
    <property type="project" value="GOC"/>
</dbReference>
<protein>
    <recommendedName>
        <fullName evidence="5">HAP1 N-terminal domain-containing protein</fullName>
    </recommendedName>
</protein>
<gene>
    <name evidence="6" type="ORF">WMY93_006652</name>
</gene>
<dbReference type="AlphaFoldDB" id="A0AAW0PU24"/>
<dbReference type="InterPro" id="IPR006933">
    <property type="entry name" value="HAP1_N"/>
</dbReference>
<feature type="region of interest" description="Disordered" evidence="4">
    <location>
        <begin position="1"/>
        <end position="26"/>
    </location>
</feature>
<dbReference type="GO" id="GO:0048011">
    <property type="term" value="P:neurotrophin TRK receptor signaling pathway"/>
    <property type="evidence" value="ECO:0007669"/>
    <property type="project" value="TreeGrafter"/>
</dbReference>
<comment type="caution">
    <text evidence="6">The sequence shown here is derived from an EMBL/GenBank/DDBJ whole genome shotgun (WGS) entry which is preliminary data.</text>
</comment>
<dbReference type="PANTHER" id="PTHR15751:SF14">
    <property type="entry name" value="HUNTINGTIN-ASSOCIATED PROTEIN 1"/>
    <property type="match status" value="1"/>
</dbReference>
<organism evidence="6 7">
    <name type="scientific">Mugilogobius chulae</name>
    <name type="common">yellowstripe goby</name>
    <dbReference type="NCBI Taxonomy" id="88201"/>
    <lineage>
        <taxon>Eukaryota</taxon>
        <taxon>Metazoa</taxon>
        <taxon>Chordata</taxon>
        <taxon>Craniata</taxon>
        <taxon>Vertebrata</taxon>
        <taxon>Euteleostomi</taxon>
        <taxon>Actinopterygii</taxon>
        <taxon>Neopterygii</taxon>
        <taxon>Teleostei</taxon>
        <taxon>Neoteleostei</taxon>
        <taxon>Acanthomorphata</taxon>
        <taxon>Gobiaria</taxon>
        <taxon>Gobiiformes</taxon>
        <taxon>Gobioidei</taxon>
        <taxon>Gobiidae</taxon>
        <taxon>Gobionellinae</taxon>
        <taxon>Mugilogobius</taxon>
    </lineage>
</organism>
<dbReference type="GO" id="GO:0030425">
    <property type="term" value="C:dendrite"/>
    <property type="evidence" value="ECO:0007669"/>
    <property type="project" value="TreeGrafter"/>
</dbReference>
<dbReference type="GO" id="GO:0047496">
    <property type="term" value="P:vesicle transport along microtubule"/>
    <property type="evidence" value="ECO:0007669"/>
    <property type="project" value="TreeGrafter"/>
</dbReference>
<keyword evidence="2" id="KW-0175">Coiled coil</keyword>
<dbReference type="Pfam" id="PF04849">
    <property type="entry name" value="HAP1_N"/>
    <property type="match status" value="1"/>
</dbReference>
<dbReference type="GO" id="GO:0005102">
    <property type="term" value="F:signaling receptor binding"/>
    <property type="evidence" value="ECO:0007669"/>
    <property type="project" value="TreeGrafter"/>
</dbReference>
<comment type="subcellular location">
    <subcellularLocation>
        <location evidence="1">Mitochondrion</location>
    </subcellularLocation>
</comment>